<organism evidence="2">
    <name type="scientific">Thermomicrobium roseum</name>
    <dbReference type="NCBI Taxonomy" id="500"/>
    <lineage>
        <taxon>Bacteria</taxon>
        <taxon>Pseudomonadati</taxon>
        <taxon>Thermomicrobiota</taxon>
        <taxon>Thermomicrobia</taxon>
        <taxon>Thermomicrobiales</taxon>
        <taxon>Thermomicrobiaceae</taxon>
        <taxon>Thermomicrobium</taxon>
    </lineage>
</organism>
<dbReference type="PANTHER" id="PTHR43064">
    <property type="entry name" value="PHOSPHORIBOSYLAMINOIMIDAZOLE CARBOXYLASE-RELATED"/>
    <property type="match status" value="1"/>
</dbReference>
<dbReference type="Pfam" id="PF00731">
    <property type="entry name" value="AIRC"/>
    <property type="match status" value="1"/>
</dbReference>
<evidence type="ECO:0000313" key="2">
    <source>
        <dbReference type="EMBL" id="HHM95813.1"/>
    </source>
</evidence>
<feature type="domain" description="PurE" evidence="1">
    <location>
        <begin position="115"/>
        <end position="259"/>
    </location>
</feature>
<proteinExistence type="predicted"/>
<dbReference type="InterPro" id="IPR000031">
    <property type="entry name" value="PurE_dom"/>
</dbReference>
<accession>A0A7C5VU12</accession>
<dbReference type="EMBL" id="DRWX01000058">
    <property type="protein sequence ID" value="HHM95813.1"/>
    <property type="molecule type" value="Genomic_DNA"/>
</dbReference>
<gene>
    <name evidence="2" type="primary">larB</name>
    <name evidence="2" type="ORF">ENM21_01140</name>
</gene>
<dbReference type="SUPFAM" id="SSF52255">
    <property type="entry name" value="N5-CAIR mutase (phosphoribosylaminoimidazole carboxylase, PurE)"/>
    <property type="match status" value="1"/>
</dbReference>
<dbReference type="NCBIfam" id="NF033503">
    <property type="entry name" value="LarB"/>
    <property type="match status" value="1"/>
</dbReference>
<protein>
    <submittedName>
        <fullName evidence="2">Nickel pincer cofactor biosynthesis protein LarB</fullName>
    </submittedName>
</protein>
<dbReference type="SMART" id="SM01001">
    <property type="entry name" value="AIRC"/>
    <property type="match status" value="1"/>
</dbReference>
<dbReference type="InterPro" id="IPR039476">
    <property type="entry name" value="P2CMN_synthase_LarB"/>
</dbReference>
<reference evidence="2" key="1">
    <citation type="journal article" date="2020" name="mSystems">
        <title>Genome- and Community-Level Interaction Insights into Carbon Utilization and Element Cycling Functions of Hydrothermarchaeota in Hydrothermal Sediment.</title>
        <authorList>
            <person name="Zhou Z."/>
            <person name="Liu Y."/>
            <person name="Xu W."/>
            <person name="Pan J."/>
            <person name="Luo Z.H."/>
            <person name="Li M."/>
        </authorList>
    </citation>
    <scope>NUCLEOTIDE SEQUENCE [LARGE SCALE GENOMIC DNA]</scope>
    <source>
        <strain evidence="2">SpSt-1065</strain>
    </source>
</reference>
<dbReference type="GO" id="GO:0016787">
    <property type="term" value="F:hydrolase activity"/>
    <property type="evidence" value="ECO:0007669"/>
    <property type="project" value="InterPro"/>
</dbReference>
<dbReference type="PANTHER" id="PTHR43064:SF1">
    <property type="entry name" value="SLL1489 PROTEIN"/>
    <property type="match status" value="1"/>
</dbReference>
<comment type="caution">
    <text evidence="2">The sequence shown here is derived from an EMBL/GenBank/DDBJ whole genome shotgun (WGS) entry which is preliminary data.</text>
</comment>
<evidence type="ECO:0000259" key="1">
    <source>
        <dbReference type="SMART" id="SM01001"/>
    </source>
</evidence>
<dbReference type="AlphaFoldDB" id="A0A7C5VU12"/>
<dbReference type="Gene3D" id="3.40.50.1970">
    <property type="match status" value="1"/>
</dbReference>
<sequence>MNERSRRDPFRTLRAALSGETLSARSNPGVWVDPEREIRTGIPEIVLAEGKTHEQLVASVTLLLERRGRVLISRLAAHQRDHLLAAFPDVQARYTESGRTVVLWHEGAVPTPSGGRVGILTAGASDRLAAEEAQFVAEELGCTVRVVHDVGVAGLHRLVPALEELIVAWDADVLIVAAGMDGVLPSVVAGLVDVPVIGLPTPTGYGFGGGGVAALQSMLQTCAPGLVVVNIDNGVGAGAAAAKIANRCAALRRQSESALIDSANT</sequence>
<dbReference type="GO" id="GO:0006189">
    <property type="term" value="P:'de novo' IMP biosynthetic process"/>
    <property type="evidence" value="ECO:0007669"/>
    <property type="project" value="InterPro"/>
</dbReference>
<name>A0A7C5VU12_THERO</name>